<dbReference type="EMBL" id="QGNW01001469">
    <property type="protein sequence ID" value="RVW39862.1"/>
    <property type="molecule type" value="Genomic_DNA"/>
</dbReference>
<sequence>MASLSNPHHPLLTINLSNITKLSSTNYLTWSLQIQSLLEGYDLHHFIDGTHTPPPPTVTITGVASQIRHTQLGSVKIVSSLAFSLVLSPFHYNRLLPAPPLPLMHGKP</sequence>
<proteinExistence type="predicted"/>
<reference evidence="1 2" key="1">
    <citation type="journal article" date="2018" name="PLoS Genet.">
        <title>Population sequencing reveals clonal diversity and ancestral inbreeding in the grapevine cultivar Chardonnay.</title>
        <authorList>
            <person name="Roach M.J."/>
            <person name="Johnson D.L."/>
            <person name="Bohlmann J."/>
            <person name="van Vuuren H.J."/>
            <person name="Jones S.J."/>
            <person name="Pretorius I.S."/>
            <person name="Schmidt S.A."/>
            <person name="Borneman A.R."/>
        </authorList>
    </citation>
    <scope>NUCLEOTIDE SEQUENCE [LARGE SCALE GENOMIC DNA]</scope>
    <source>
        <strain evidence="2">cv. Chardonnay</strain>
        <tissue evidence="1">Leaf</tissue>
    </source>
</reference>
<gene>
    <name evidence="1" type="primary">RE1_2956</name>
    <name evidence="1" type="ORF">CK203_083139</name>
</gene>
<dbReference type="AlphaFoldDB" id="A0A438DWR5"/>
<accession>A0A438DWR5</accession>
<organism evidence="1 2">
    <name type="scientific">Vitis vinifera</name>
    <name type="common">Grape</name>
    <dbReference type="NCBI Taxonomy" id="29760"/>
    <lineage>
        <taxon>Eukaryota</taxon>
        <taxon>Viridiplantae</taxon>
        <taxon>Streptophyta</taxon>
        <taxon>Embryophyta</taxon>
        <taxon>Tracheophyta</taxon>
        <taxon>Spermatophyta</taxon>
        <taxon>Magnoliopsida</taxon>
        <taxon>eudicotyledons</taxon>
        <taxon>Gunneridae</taxon>
        <taxon>Pentapetalae</taxon>
        <taxon>rosids</taxon>
        <taxon>Vitales</taxon>
        <taxon>Vitaceae</taxon>
        <taxon>Viteae</taxon>
        <taxon>Vitis</taxon>
    </lineage>
</organism>
<name>A0A438DWR5_VITVI</name>
<evidence type="ECO:0000313" key="1">
    <source>
        <dbReference type="EMBL" id="RVW39862.1"/>
    </source>
</evidence>
<evidence type="ECO:0000313" key="2">
    <source>
        <dbReference type="Proteomes" id="UP000288805"/>
    </source>
</evidence>
<protein>
    <submittedName>
        <fullName evidence="1">Retrovirus-related Pol polyprotein from transposon RE1</fullName>
    </submittedName>
</protein>
<comment type="caution">
    <text evidence="1">The sequence shown here is derived from an EMBL/GenBank/DDBJ whole genome shotgun (WGS) entry which is preliminary data.</text>
</comment>
<dbReference type="Proteomes" id="UP000288805">
    <property type="component" value="Unassembled WGS sequence"/>
</dbReference>